<protein>
    <submittedName>
        <fullName evidence="2">Tetratricopeptide domain-containing protein</fullName>
    </submittedName>
</protein>
<dbReference type="RefSeq" id="WP_003884416.1">
    <property type="nucleotide sequence ID" value="NZ_JH814751.1"/>
</dbReference>
<dbReference type="GeneID" id="93414183"/>
<sequence>MPDALPLHVFVATPGDVITERTLISACIVEHNSRQGPNGVRFKMVGWESVRGTARRPQEAINELIGESHYLITMFKESWGSEPGSPWGFTSGTEEELFTGLLELGRPEQPMRDVWVAFLPATSPDPRIKSLQDQMAGTHAVMYEKPSDLRDLKSKIADRLEGWAVTATARKVARHVELLPTSGKDILRAANLRRDGEKLIELGQPGIGGEKLKEAAASGGPPEQLAYAKFLERRGDLDDARLVIERTIGYFATGPGVLHSAMAAETFSADARILRRKGDEVGAIGRLQHALTLLVDTEPFSTKVKCRILDDLGICYQTIKDYDSALKQFETAYEIRKQRGETVEISQSLVNIARLRGRAGDHEAAERFANMALAELREVPPDTLRANAEILLAQTLLRLGRATDAIGNGERAIAINQQIGNRQGEAIAQLVTAQCSRAAGMKDKAISHAQQCLELNTAMGNQYGHGRARWLLSQLNS</sequence>
<dbReference type="PROSITE" id="PS50005">
    <property type="entry name" value="TPR"/>
    <property type="match status" value="1"/>
</dbReference>
<keyword evidence="1" id="KW-0802">TPR repeat</keyword>
<dbReference type="HOGENOM" id="CLU_572144_0_0_11"/>
<dbReference type="InterPro" id="IPR019734">
    <property type="entry name" value="TPR_rpt"/>
</dbReference>
<dbReference type="EMBL" id="ALQB01000045">
    <property type="protein sequence ID" value="EJZ13797.1"/>
    <property type="molecule type" value="Genomic_DNA"/>
</dbReference>
<proteinExistence type="predicted"/>
<dbReference type="Pfam" id="PF13424">
    <property type="entry name" value="TPR_12"/>
    <property type="match status" value="2"/>
</dbReference>
<accession>K0V354</accession>
<dbReference type="Proteomes" id="UP000006043">
    <property type="component" value="Unassembled WGS sequence"/>
</dbReference>
<dbReference type="Gene3D" id="1.25.40.10">
    <property type="entry name" value="Tetratricopeptide repeat domain"/>
    <property type="match status" value="1"/>
</dbReference>
<dbReference type="AlphaFoldDB" id="K0V354"/>
<comment type="caution">
    <text evidence="2">The sequence shown here is derived from an EMBL/GenBank/DDBJ whole genome shotgun (WGS) entry which is preliminary data.</text>
</comment>
<dbReference type="SUPFAM" id="SSF48452">
    <property type="entry name" value="TPR-like"/>
    <property type="match status" value="2"/>
</dbReference>
<reference evidence="2 3" key="1">
    <citation type="journal article" date="2012" name="J. Bacteriol.">
        <title>Complete Genome Sequence of Mycobacterium fortuitum subsp. fortuitum Type Strain DSM46621.</title>
        <authorList>
            <person name="Ho Y.S."/>
            <person name="Adroub S.A."/>
            <person name="Aleisa F."/>
            <person name="Mahmood H."/>
            <person name="Othoum G."/>
            <person name="Rashid F."/>
            <person name="Zaher M."/>
            <person name="Ali S."/>
            <person name="Bitter W."/>
            <person name="Pain A."/>
            <person name="Abdallah A.M."/>
        </authorList>
    </citation>
    <scope>NUCLEOTIDE SEQUENCE [LARGE SCALE GENOMIC DNA]</scope>
    <source>
        <strain evidence="3">DSM46621</strain>
    </source>
</reference>
<dbReference type="InterPro" id="IPR011990">
    <property type="entry name" value="TPR-like_helical_dom_sf"/>
</dbReference>
<evidence type="ECO:0000313" key="2">
    <source>
        <dbReference type="EMBL" id="EJZ13797.1"/>
    </source>
</evidence>
<evidence type="ECO:0000256" key="1">
    <source>
        <dbReference type="PROSITE-ProRule" id="PRU00339"/>
    </source>
</evidence>
<dbReference type="PANTHER" id="PTHR10098">
    <property type="entry name" value="RAPSYN-RELATED"/>
    <property type="match status" value="1"/>
</dbReference>
<dbReference type="SMART" id="SM00028">
    <property type="entry name" value="TPR"/>
    <property type="match status" value="4"/>
</dbReference>
<organism evidence="2 3">
    <name type="scientific">Mycolicibacterium fortuitum subsp. fortuitum DSM 46621 = ATCC 6841 = JCM 6387</name>
    <dbReference type="NCBI Taxonomy" id="1214102"/>
    <lineage>
        <taxon>Bacteria</taxon>
        <taxon>Bacillati</taxon>
        <taxon>Actinomycetota</taxon>
        <taxon>Actinomycetes</taxon>
        <taxon>Mycobacteriales</taxon>
        <taxon>Mycobacteriaceae</taxon>
        <taxon>Mycolicibacterium</taxon>
    </lineage>
</organism>
<name>K0V354_MYCFO</name>
<feature type="repeat" description="TPR" evidence="1">
    <location>
        <begin position="306"/>
        <end position="339"/>
    </location>
</feature>
<evidence type="ECO:0000313" key="3">
    <source>
        <dbReference type="Proteomes" id="UP000006043"/>
    </source>
</evidence>
<dbReference type="PATRIC" id="fig|1214102.3.peg.2550"/>
<dbReference type="PANTHER" id="PTHR10098:SF108">
    <property type="entry name" value="TETRATRICOPEPTIDE REPEAT PROTEIN 28"/>
    <property type="match status" value="1"/>
</dbReference>
<gene>
    <name evidence="2" type="ORF">MFORT_12796</name>
</gene>